<dbReference type="AlphaFoldDB" id="A0A4Z0C5W0"/>
<feature type="region of interest" description="Disordered" evidence="2">
    <location>
        <begin position="367"/>
        <end position="391"/>
    </location>
</feature>
<organism evidence="3 4">
    <name type="scientific">Ramlibacter henchirensis</name>
    <dbReference type="NCBI Taxonomy" id="204072"/>
    <lineage>
        <taxon>Bacteria</taxon>
        <taxon>Pseudomonadati</taxon>
        <taxon>Pseudomonadota</taxon>
        <taxon>Betaproteobacteria</taxon>
        <taxon>Burkholderiales</taxon>
        <taxon>Comamonadaceae</taxon>
        <taxon>Ramlibacter</taxon>
    </lineage>
</organism>
<evidence type="ECO:0000313" key="3">
    <source>
        <dbReference type="EMBL" id="TFZ07157.1"/>
    </source>
</evidence>
<dbReference type="OrthoDB" id="5294844at2"/>
<dbReference type="InterPro" id="IPR003673">
    <property type="entry name" value="CoA-Trfase_fam_III"/>
</dbReference>
<dbReference type="PANTHER" id="PTHR48207:SF3">
    <property type="entry name" value="SUCCINATE--HYDROXYMETHYLGLUTARATE COA-TRANSFERASE"/>
    <property type="match status" value="1"/>
</dbReference>
<protein>
    <submittedName>
        <fullName evidence="3">CoA transferase</fullName>
    </submittedName>
</protein>
<evidence type="ECO:0000256" key="1">
    <source>
        <dbReference type="ARBA" id="ARBA00022679"/>
    </source>
</evidence>
<accession>A0A4Z0C5W0</accession>
<dbReference type="InterPro" id="IPR044855">
    <property type="entry name" value="CoA-Trfase_III_dom3_sf"/>
</dbReference>
<evidence type="ECO:0000256" key="2">
    <source>
        <dbReference type="SAM" id="MobiDB-lite"/>
    </source>
</evidence>
<keyword evidence="1 3" id="KW-0808">Transferase</keyword>
<reference evidence="3 4" key="1">
    <citation type="submission" date="2019-03" db="EMBL/GenBank/DDBJ databases">
        <title>Ramlibacter henchirensis DSM 14656, whole genome shotgun sequence.</title>
        <authorList>
            <person name="Zhang X."/>
            <person name="Feng G."/>
            <person name="Zhu H."/>
        </authorList>
    </citation>
    <scope>NUCLEOTIDE SEQUENCE [LARGE SCALE GENOMIC DNA]</scope>
    <source>
        <strain evidence="3 4">DSM 14656</strain>
    </source>
</reference>
<dbReference type="SUPFAM" id="SSF89796">
    <property type="entry name" value="CoA-transferase family III (CaiB/BaiF)"/>
    <property type="match status" value="1"/>
</dbReference>
<keyword evidence="4" id="KW-1185">Reference proteome</keyword>
<dbReference type="RefSeq" id="WP_135263237.1">
    <property type="nucleotide sequence ID" value="NZ_SMLM01000001.1"/>
</dbReference>
<dbReference type="EMBL" id="SMLM01000001">
    <property type="protein sequence ID" value="TFZ07157.1"/>
    <property type="molecule type" value="Genomic_DNA"/>
</dbReference>
<name>A0A4Z0C5W0_9BURK</name>
<dbReference type="GO" id="GO:0008410">
    <property type="term" value="F:CoA-transferase activity"/>
    <property type="evidence" value="ECO:0007669"/>
    <property type="project" value="TreeGrafter"/>
</dbReference>
<proteinExistence type="predicted"/>
<sequence length="391" mass="41968">MQPVLRGLRVVELGQVLAAPFAGAIFADLGAEVIKIERTDGGDDARRMGQAFRQGDSLIFQVFNRGKQSVALDLKTNEGREALERLLAGADVLVHNLRPGVTQALGIAGPSVCERHPRLVYCEISAFGAVGPMRMRPGYEPLVQAFGGVSAINGGPDDPPMRAGASLCDQGSGMWAVIGALALLQRRQHTGRGGIVATSLLEAAMGWNAQKVDALVNEGRQPDRHRSGHPGFVPYEAFDASDAPLLICCGNDRLFAKLAQELGRPQWTGDERFATNRARLANKAELFAELVPLLQARARAEWLDRLERAGVPCAPIHSLPEAVAHPQVEALGILQQLPDEAMRLTALPFTVDGQRPALETAAPHLGEHNAQYGLPPLAATHRTSTTTKETP</sequence>
<dbReference type="InterPro" id="IPR023606">
    <property type="entry name" value="CoA-Trfase_III_dom_1_sf"/>
</dbReference>
<gene>
    <name evidence="3" type="ORF">EZ313_11245</name>
</gene>
<dbReference type="Gene3D" id="3.40.50.10540">
    <property type="entry name" value="Crotonobetainyl-coa:carnitine coa-transferase, domain 1"/>
    <property type="match status" value="1"/>
</dbReference>
<dbReference type="Gene3D" id="3.30.1540.10">
    <property type="entry name" value="formyl-coa transferase, domain 3"/>
    <property type="match status" value="1"/>
</dbReference>
<dbReference type="InterPro" id="IPR050483">
    <property type="entry name" value="CoA-transferase_III_domain"/>
</dbReference>
<dbReference type="Proteomes" id="UP000298180">
    <property type="component" value="Unassembled WGS sequence"/>
</dbReference>
<evidence type="ECO:0000313" key="4">
    <source>
        <dbReference type="Proteomes" id="UP000298180"/>
    </source>
</evidence>
<dbReference type="Pfam" id="PF02515">
    <property type="entry name" value="CoA_transf_3"/>
    <property type="match status" value="1"/>
</dbReference>
<comment type="caution">
    <text evidence="3">The sequence shown here is derived from an EMBL/GenBank/DDBJ whole genome shotgun (WGS) entry which is preliminary data.</text>
</comment>
<dbReference type="PANTHER" id="PTHR48207">
    <property type="entry name" value="SUCCINATE--HYDROXYMETHYLGLUTARATE COA-TRANSFERASE"/>
    <property type="match status" value="1"/>
</dbReference>
<feature type="compositionally biased region" description="Polar residues" evidence="2">
    <location>
        <begin position="381"/>
        <end position="391"/>
    </location>
</feature>